<feature type="region of interest" description="Disordered" evidence="12">
    <location>
        <begin position="1"/>
        <end position="45"/>
    </location>
</feature>
<keyword evidence="7" id="KW-0539">Nucleus</keyword>
<keyword evidence="6" id="KW-0238">DNA-binding</keyword>
<feature type="compositionally biased region" description="Acidic residues" evidence="12">
    <location>
        <begin position="578"/>
        <end position="592"/>
    </location>
</feature>
<dbReference type="Pfam" id="PF00385">
    <property type="entry name" value="Chromo"/>
    <property type="match status" value="1"/>
</dbReference>
<feature type="region of interest" description="Disordered" evidence="12">
    <location>
        <begin position="568"/>
        <end position="592"/>
    </location>
</feature>
<keyword evidence="5 10" id="KW-0949">S-adenosyl-L-methionine</keyword>
<dbReference type="Gene3D" id="3.90.120.10">
    <property type="entry name" value="DNA Methylase, subunit A, domain 2"/>
    <property type="match status" value="1"/>
</dbReference>
<comment type="catalytic activity">
    <reaction evidence="8">
        <text>a 2'-deoxycytidine in DNA + S-adenosyl-L-methionine = a 5-methyl-2'-deoxycytidine in DNA + S-adenosyl-L-homocysteine + H(+)</text>
        <dbReference type="Rhea" id="RHEA:13681"/>
        <dbReference type="Rhea" id="RHEA-COMP:11369"/>
        <dbReference type="Rhea" id="RHEA-COMP:11370"/>
        <dbReference type="ChEBI" id="CHEBI:15378"/>
        <dbReference type="ChEBI" id="CHEBI:57856"/>
        <dbReference type="ChEBI" id="CHEBI:59789"/>
        <dbReference type="ChEBI" id="CHEBI:85452"/>
        <dbReference type="ChEBI" id="CHEBI:85454"/>
        <dbReference type="EC" id="2.1.1.37"/>
    </reaction>
</comment>
<feature type="domain" description="Chromo" evidence="13">
    <location>
        <begin position="596"/>
        <end position="649"/>
    </location>
</feature>
<reference evidence="15 16" key="1">
    <citation type="submission" date="2024-02" db="EMBL/GenBank/DDBJ databases">
        <authorList>
            <person name="Vignale AGUSTIN F."/>
            <person name="Sosa J E."/>
            <person name="Modenutti C."/>
        </authorList>
    </citation>
    <scope>NUCLEOTIDE SEQUENCE [LARGE SCALE GENOMIC DNA]</scope>
</reference>
<feature type="compositionally biased region" description="Basic and acidic residues" evidence="12">
    <location>
        <begin position="117"/>
        <end position="127"/>
    </location>
</feature>
<dbReference type="InterPro" id="IPR018117">
    <property type="entry name" value="C5_DNA_meth_AS"/>
</dbReference>
<dbReference type="InterPro" id="IPR001025">
    <property type="entry name" value="BAH_dom"/>
</dbReference>
<dbReference type="InterPro" id="IPR050390">
    <property type="entry name" value="C5-Methyltransferase"/>
</dbReference>
<dbReference type="PROSITE" id="PS51679">
    <property type="entry name" value="SAM_MT_C5"/>
    <property type="match status" value="1"/>
</dbReference>
<dbReference type="SUPFAM" id="SSF54160">
    <property type="entry name" value="Chromo domain-like"/>
    <property type="match status" value="1"/>
</dbReference>
<keyword evidence="4 10" id="KW-0808">Transferase</keyword>
<evidence type="ECO:0000256" key="5">
    <source>
        <dbReference type="ARBA" id="ARBA00022691"/>
    </source>
</evidence>
<dbReference type="PANTHER" id="PTHR10629:SF50">
    <property type="entry name" value="DNA (CYTOSINE-5)-METHYLTRANSFERASE CMT3"/>
    <property type="match status" value="1"/>
</dbReference>
<dbReference type="InterPro" id="IPR023780">
    <property type="entry name" value="Chromo_domain"/>
</dbReference>
<sequence length="1057" mass="118530">MVRKRMASSIRQSTPTKKSKRLEEASILNSKTASTAKSPSVSENDFVEEAVLANEEEVAYLENEEEEEEEEEQVLPNRADSSEAQMRPITARKCTKHITEEDAEECRFLGEPIEKEEAQRRWPDRYKGKGKGTKVVSCSGSNGKDEVDIIQAKCHYLQAEVDGRVVYSLQDDAHVNSKRLEEASILNSKTASTAKSPSVSENDFVEEAVLANEEEVAYLENEEEEEEEEEQVLLNRADSSEAQMRPITARKCTKHITEEDVEECRFLGEPIEKEEAQRRWPDRYKGKGKGTKVVSCSGSNGKDEVDIIQAKCHYLQAEVDGRVVYSLQDDAHVNAEEGKDYYICRIVEFFEAVDDTLYFTAQWFYRACDTVIQNCCNLIDDKRVFLSEVKDDNPLDCLVERLKIIHLPLNVDLCSKNGAISDCNYYYDMMYLLPYSSFVSLPPPDNMGAGSESDSTISSEADVAGTVRGEENSQVEKHKKLEMSLLDLYSGCGAMSTGICLGANSYGVNLVTKWAVDLNPYACKSLKLNHPETQVRNESAEDFLSLLKEWEKLCASYSLIGSRESQEQCVDPLRTENDEGDDDEASGDDEEDNEVFEVEEILAICYGDPNEIKKPGLYLKISWKGYGPEEDTWEPIEGLGDCREKIKEFVTDGYKLKILPLPGTVEVICGGPPCQGISGFNRFRNTKNPLEDPKNKQLVVFMDIVNFLKPRFVLMENVVDIVKFAGGFLGRYALGSLVGMNYQARLGMMASGAYGLPQFRMRVFLWGAHPTEKLPQYPLPTHNVAGRGVVPTEFESNTVGYEGGHKAELEKALLLGDAISDLPPVENDEARDEIPYDGAPETGFQHFIRLRKDEMPGCSSFGSEALPHQIFDHRPLKLNDDDYQRVCQIPMKKGANFRDLRGVRVREDNKVEWDTDIPRVYLSSGKPLVPDYAMTFVNGSSSKPFARLWWDEIVPTVVTRAEPHNQAILHPQQNRVLSIRENARLQGFPDYYKLIGPIKERYIQVGNAVAVPVARALGYGLASALRGTCGEDPLFTLPAGYPKNMNPPSPASDEDSV</sequence>
<dbReference type="PROSITE" id="PS51038">
    <property type="entry name" value="BAH"/>
    <property type="match status" value="1"/>
</dbReference>
<dbReference type="Gene3D" id="3.40.50.150">
    <property type="entry name" value="Vaccinia Virus protein VP39"/>
    <property type="match status" value="2"/>
</dbReference>
<dbReference type="SMART" id="SM00439">
    <property type="entry name" value="BAH"/>
    <property type="match status" value="1"/>
</dbReference>
<comment type="similarity">
    <text evidence="10">Belongs to the class I-like SAM-binding methyltransferase superfamily. C5-methyltransferase family.</text>
</comment>
<keyword evidence="11" id="KW-0175">Coiled coil</keyword>
<evidence type="ECO:0000259" key="13">
    <source>
        <dbReference type="PROSITE" id="PS50013"/>
    </source>
</evidence>
<feature type="domain" description="BAH" evidence="14">
    <location>
        <begin position="323"/>
        <end position="442"/>
    </location>
</feature>
<dbReference type="InterPro" id="IPR029063">
    <property type="entry name" value="SAM-dependent_MTases_sf"/>
</dbReference>
<feature type="compositionally biased region" description="Polar residues" evidence="12">
    <location>
        <begin position="27"/>
        <end position="43"/>
    </location>
</feature>
<dbReference type="InterPro" id="IPR016197">
    <property type="entry name" value="Chromo-like_dom_sf"/>
</dbReference>
<dbReference type="Proteomes" id="UP001642360">
    <property type="component" value="Unassembled WGS sequence"/>
</dbReference>
<evidence type="ECO:0000256" key="11">
    <source>
        <dbReference type="SAM" id="Coils"/>
    </source>
</evidence>
<evidence type="ECO:0000256" key="1">
    <source>
        <dbReference type="ARBA" id="ARBA00004123"/>
    </source>
</evidence>
<dbReference type="Gene3D" id="2.30.30.490">
    <property type="match status" value="2"/>
</dbReference>
<dbReference type="GO" id="GO:0003886">
    <property type="term" value="F:DNA (cytosine-5-)-methyltransferase activity"/>
    <property type="evidence" value="ECO:0007669"/>
    <property type="project" value="UniProtKB-EC"/>
</dbReference>
<name>A0ABC8SBN7_9AQUA</name>
<feature type="region of interest" description="Disordered" evidence="12">
    <location>
        <begin position="447"/>
        <end position="475"/>
    </location>
</feature>
<dbReference type="SMART" id="SM00298">
    <property type="entry name" value="CHROMO"/>
    <property type="match status" value="1"/>
</dbReference>
<feature type="coiled-coil region" evidence="11">
    <location>
        <begin position="209"/>
        <end position="243"/>
    </location>
</feature>
<dbReference type="EMBL" id="CAUOFW020002502">
    <property type="protein sequence ID" value="CAK9154225.1"/>
    <property type="molecule type" value="Genomic_DNA"/>
</dbReference>
<dbReference type="EC" id="2.1.1.37" evidence="2"/>
<evidence type="ECO:0000256" key="4">
    <source>
        <dbReference type="ARBA" id="ARBA00022679"/>
    </source>
</evidence>
<dbReference type="PROSITE" id="PS00094">
    <property type="entry name" value="C5_MTASE_1"/>
    <property type="match status" value="1"/>
</dbReference>
<feature type="region of interest" description="Disordered" evidence="12">
    <location>
        <begin position="59"/>
        <end position="89"/>
    </location>
</feature>
<evidence type="ECO:0000256" key="9">
    <source>
        <dbReference type="PIRSR" id="PIRSR037404-1"/>
    </source>
</evidence>
<organism evidence="15 16">
    <name type="scientific">Ilex paraguariensis</name>
    <name type="common">yerba mate</name>
    <dbReference type="NCBI Taxonomy" id="185542"/>
    <lineage>
        <taxon>Eukaryota</taxon>
        <taxon>Viridiplantae</taxon>
        <taxon>Streptophyta</taxon>
        <taxon>Embryophyta</taxon>
        <taxon>Tracheophyta</taxon>
        <taxon>Spermatophyta</taxon>
        <taxon>Magnoliopsida</taxon>
        <taxon>eudicotyledons</taxon>
        <taxon>Gunneridae</taxon>
        <taxon>Pentapetalae</taxon>
        <taxon>asterids</taxon>
        <taxon>campanulids</taxon>
        <taxon>Aquifoliales</taxon>
        <taxon>Aquifoliaceae</taxon>
        <taxon>Ilex</taxon>
    </lineage>
</organism>
<evidence type="ECO:0000256" key="8">
    <source>
        <dbReference type="ARBA" id="ARBA00047422"/>
    </source>
</evidence>
<gene>
    <name evidence="15" type="ORF">ILEXP_LOCUS22533</name>
</gene>
<dbReference type="PROSITE" id="PS50013">
    <property type="entry name" value="CHROMO_2"/>
    <property type="match status" value="1"/>
</dbReference>
<dbReference type="InterPro" id="IPR001525">
    <property type="entry name" value="C5_MeTfrase"/>
</dbReference>
<dbReference type="FunFam" id="3.90.120.10:FF:000003">
    <property type="entry name" value="DNA (cytosine-5)-methyltransferase 1"/>
    <property type="match status" value="1"/>
</dbReference>
<dbReference type="GO" id="GO:0003677">
    <property type="term" value="F:DNA binding"/>
    <property type="evidence" value="ECO:0007669"/>
    <property type="project" value="UniProtKB-KW"/>
</dbReference>
<keyword evidence="3 10" id="KW-0489">Methyltransferase</keyword>
<comment type="subcellular location">
    <subcellularLocation>
        <location evidence="1">Nucleus</location>
    </subcellularLocation>
</comment>
<evidence type="ECO:0000313" key="16">
    <source>
        <dbReference type="Proteomes" id="UP001642360"/>
    </source>
</evidence>
<evidence type="ECO:0000256" key="6">
    <source>
        <dbReference type="ARBA" id="ARBA00023125"/>
    </source>
</evidence>
<dbReference type="GO" id="GO:0032259">
    <property type="term" value="P:methylation"/>
    <property type="evidence" value="ECO:0007669"/>
    <property type="project" value="UniProtKB-KW"/>
</dbReference>
<dbReference type="SUPFAM" id="SSF53335">
    <property type="entry name" value="S-adenosyl-L-methionine-dependent methyltransferases"/>
    <property type="match status" value="1"/>
</dbReference>
<dbReference type="AlphaFoldDB" id="A0ABC8SBN7"/>
<evidence type="ECO:0000256" key="3">
    <source>
        <dbReference type="ARBA" id="ARBA00022603"/>
    </source>
</evidence>
<dbReference type="InterPro" id="IPR043151">
    <property type="entry name" value="BAH_sf"/>
</dbReference>
<evidence type="ECO:0000313" key="15">
    <source>
        <dbReference type="EMBL" id="CAK9154225.1"/>
    </source>
</evidence>
<dbReference type="PRINTS" id="PR00105">
    <property type="entry name" value="C5METTRFRASE"/>
</dbReference>
<proteinExistence type="inferred from homology"/>
<dbReference type="CDD" id="cd18635">
    <property type="entry name" value="CD_CMT3_like"/>
    <property type="match status" value="1"/>
</dbReference>
<dbReference type="PANTHER" id="PTHR10629">
    <property type="entry name" value="CYTOSINE-SPECIFIC METHYLTRANSFERASE"/>
    <property type="match status" value="1"/>
</dbReference>
<feature type="compositionally biased region" description="Acidic residues" evidence="12">
    <location>
        <begin position="59"/>
        <end position="73"/>
    </location>
</feature>
<evidence type="ECO:0000256" key="2">
    <source>
        <dbReference type="ARBA" id="ARBA00011975"/>
    </source>
</evidence>
<feature type="active site" evidence="9 10">
    <location>
        <position position="674"/>
    </location>
</feature>
<accession>A0ABC8SBN7</accession>
<evidence type="ECO:0000256" key="7">
    <source>
        <dbReference type="ARBA" id="ARBA00023242"/>
    </source>
</evidence>
<comment type="caution">
    <text evidence="15">The sequence shown here is derived from an EMBL/GenBank/DDBJ whole genome shotgun (WGS) entry which is preliminary data.</text>
</comment>
<dbReference type="Pfam" id="PF00145">
    <property type="entry name" value="DNA_methylase"/>
    <property type="match status" value="1"/>
</dbReference>
<dbReference type="InterPro" id="IPR000953">
    <property type="entry name" value="Chromo/chromo_shadow_dom"/>
</dbReference>
<evidence type="ECO:0000256" key="12">
    <source>
        <dbReference type="SAM" id="MobiDB-lite"/>
    </source>
</evidence>
<dbReference type="GO" id="GO:0005634">
    <property type="term" value="C:nucleus"/>
    <property type="evidence" value="ECO:0007669"/>
    <property type="project" value="UniProtKB-SubCell"/>
</dbReference>
<dbReference type="Pfam" id="PF01426">
    <property type="entry name" value="BAH"/>
    <property type="match status" value="1"/>
</dbReference>
<protein>
    <recommendedName>
        <fullName evidence="2">DNA (cytosine-5-)-methyltransferase</fullName>
        <ecNumber evidence="2">2.1.1.37</ecNumber>
    </recommendedName>
</protein>
<feature type="region of interest" description="Disordered" evidence="12">
    <location>
        <begin position="117"/>
        <end position="141"/>
    </location>
</feature>
<evidence type="ECO:0000259" key="14">
    <source>
        <dbReference type="PROSITE" id="PS51038"/>
    </source>
</evidence>
<keyword evidence="16" id="KW-1185">Reference proteome</keyword>
<evidence type="ECO:0000256" key="10">
    <source>
        <dbReference type="PROSITE-ProRule" id="PRU01016"/>
    </source>
</evidence>